<comment type="function">
    <text evidence="5">Catalyzes the methylation of C-1 in cobalt-precorrin-5B to form cobalt-precorrin-6A.</text>
</comment>
<gene>
    <name evidence="5" type="primary">cbiD</name>
    <name evidence="6" type="ordered locus">Deba_2459</name>
</gene>
<dbReference type="InterPro" id="IPR002748">
    <property type="entry name" value="CbiD"/>
</dbReference>
<dbReference type="Proteomes" id="UP000009047">
    <property type="component" value="Chromosome"/>
</dbReference>
<dbReference type="NCBIfam" id="TIGR00312">
    <property type="entry name" value="cbiD"/>
    <property type="match status" value="1"/>
</dbReference>
<evidence type="ECO:0000256" key="5">
    <source>
        <dbReference type="HAMAP-Rule" id="MF_00787"/>
    </source>
</evidence>
<dbReference type="PANTHER" id="PTHR35863">
    <property type="entry name" value="COBALT-PRECORRIN-5B C(1)-METHYLTRANSFERASE"/>
    <property type="match status" value="1"/>
</dbReference>
<proteinExistence type="inferred from homology"/>
<dbReference type="PIRSF" id="PIRSF026782">
    <property type="entry name" value="CbiD"/>
    <property type="match status" value="1"/>
</dbReference>
<evidence type="ECO:0000256" key="1">
    <source>
        <dbReference type="ARBA" id="ARBA00022573"/>
    </source>
</evidence>
<evidence type="ECO:0000256" key="4">
    <source>
        <dbReference type="ARBA" id="ARBA00022691"/>
    </source>
</evidence>
<sequence>MNSRRLRTGFSTGTAAAAAAKAATLTALGQAPAKVEVSLPDGGRLEIAVSQCRLLAPAQALAVVIKDAGDDPDVTNKAAIRASVRLLPAGDGAAEVRVLGGDGVGLVTRPGLPVAPGAPAINPVPRQMIEKAVRQAVAWAAPGATLTAEVVVSVAGGQELARHTLNPRLGVVGGISILGTTGLVKPFSHQAYTETIDLCLSVATAAGLSEVVLTTGGKSEKWAQALRPDLPEAAMIQIADFFGYALAACAKAGLRQVGLVSFFGKAVKQASGLEYTHARQAVMDLAQLAEWLGQAGLDQAAAQSVAQANTARHALDLLRELGRLELVSQVGRRMLTAAEHWAGPGLRPWAVVLDYDGQPLWDSRAQGGQA</sequence>
<dbReference type="Pfam" id="PF01888">
    <property type="entry name" value="CbiD"/>
    <property type="match status" value="1"/>
</dbReference>
<dbReference type="GO" id="GO:0043780">
    <property type="term" value="F:cobalt-precorrin-5B C1-methyltransferase activity"/>
    <property type="evidence" value="ECO:0007669"/>
    <property type="project" value="RHEA"/>
</dbReference>
<accession>E1QJS7</accession>
<evidence type="ECO:0000313" key="6">
    <source>
        <dbReference type="EMBL" id="ADK85820.1"/>
    </source>
</evidence>
<name>E1QJS7_DESB2</name>
<dbReference type="EC" id="2.1.1.195" evidence="5"/>
<keyword evidence="4 5" id="KW-0949">S-adenosyl-L-methionine</keyword>
<keyword evidence="7" id="KW-1185">Reference proteome</keyword>
<keyword evidence="1 5" id="KW-0169">Cobalamin biosynthesis</keyword>
<dbReference type="EMBL" id="CP002085">
    <property type="protein sequence ID" value="ADK85820.1"/>
    <property type="molecule type" value="Genomic_DNA"/>
</dbReference>
<dbReference type="SUPFAM" id="SSF111342">
    <property type="entry name" value="CbiD-like"/>
    <property type="match status" value="1"/>
</dbReference>
<keyword evidence="3 5" id="KW-0808">Transferase</keyword>
<reference evidence="6 7" key="1">
    <citation type="journal article" date="2010" name="Stand. Genomic Sci.">
        <title>Complete genome sequence of Desulfarculus baarsii type strain (2st14).</title>
        <authorList>
            <person name="Sun H."/>
            <person name="Spring S."/>
            <person name="Lapidus A."/>
            <person name="Davenport K."/>
            <person name="Del Rio T.G."/>
            <person name="Tice H."/>
            <person name="Nolan M."/>
            <person name="Copeland A."/>
            <person name="Cheng J.F."/>
            <person name="Lucas S."/>
            <person name="Tapia R."/>
            <person name="Goodwin L."/>
            <person name="Pitluck S."/>
            <person name="Ivanova N."/>
            <person name="Pagani I."/>
            <person name="Mavromatis K."/>
            <person name="Ovchinnikova G."/>
            <person name="Pati A."/>
            <person name="Chen A."/>
            <person name="Palaniappan K."/>
            <person name="Hauser L."/>
            <person name="Chang Y.J."/>
            <person name="Jeffries C.D."/>
            <person name="Detter J.C."/>
            <person name="Han C."/>
            <person name="Rohde M."/>
            <person name="Brambilla E."/>
            <person name="Goker M."/>
            <person name="Woyke T."/>
            <person name="Bristow J."/>
            <person name="Eisen J.A."/>
            <person name="Markowitz V."/>
            <person name="Hugenholtz P."/>
            <person name="Kyrpides N.C."/>
            <person name="Klenk H.P."/>
            <person name="Land M."/>
        </authorList>
    </citation>
    <scope>NUCLEOTIDE SEQUENCE [LARGE SCALE GENOMIC DNA]</scope>
    <source>
        <strain evidence="7">ATCC 33931 / DSM 2075 / LMG 7858 / VKM B-1802 / 2st14</strain>
    </source>
</reference>
<dbReference type="UniPathway" id="UPA00148">
    <property type="reaction ID" value="UER00227"/>
</dbReference>
<dbReference type="AlphaFoldDB" id="E1QJS7"/>
<comment type="similarity">
    <text evidence="5">Belongs to the CbiD family.</text>
</comment>
<keyword evidence="2 5" id="KW-0489">Methyltransferase</keyword>
<protein>
    <recommendedName>
        <fullName evidence="5">Cobalt-precorrin-5B C(1)-methyltransferase</fullName>
        <ecNumber evidence="5">2.1.1.195</ecNumber>
    </recommendedName>
    <alternativeName>
        <fullName evidence="5">Cobalt-precorrin-6A synthase</fullName>
    </alternativeName>
</protein>
<dbReference type="KEGG" id="dbr:Deba_2459"/>
<dbReference type="HAMAP" id="MF_00787">
    <property type="entry name" value="CbiD"/>
    <property type="match status" value="1"/>
</dbReference>
<dbReference type="Gene3D" id="3.30.2110.10">
    <property type="entry name" value="CbiD-like"/>
    <property type="match status" value="1"/>
</dbReference>
<comment type="pathway">
    <text evidence="5">Cofactor biosynthesis; adenosylcobalamin biosynthesis; cob(II)yrinate a,c-diamide from sirohydrochlorin (anaerobic route): step 6/10.</text>
</comment>
<organism evidence="6 7">
    <name type="scientific">Desulfarculus baarsii (strain ATCC 33931 / DSM 2075 / LMG 7858 / VKM B-1802 / 2st14)</name>
    <dbReference type="NCBI Taxonomy" id="644282"/>
    <lineage>
        <taxon>Bacteria</taxon>
        <taxon>Pseudomonadati</taxon>
        <taxon>Thermodesulfobacteriota</taxon>
        <taxon>Desulfarculia</taxon>
        <taxon>Desulfarculales</taxon>
        <taxon>Desulfarculaceae</taxon>
        <taxon>Desulfarculus</taxon>
    </lineage>
</organism>
<evidence type="ECO:0000256" key="2">
    <source>
        <dbReference type="ARBA" id="ARBA00022603"/>
    </source>
</evidence>
<dbReference type="eggNOG" id="COG1903">
    <property type="taxonomic scope" value="Bacteria"/>
</dbReference>
<dbReference type="GO" id="GO:0019251">
    <property type="term" value="P:anaerobic cobalamin biosynthetic process"/>
    <property type="evidence" value="ECO:0007669"/>
    <property type="project" value="UniProtKB-UniRule"/>
</dbReference>
<dbReference type="NCBIfam" id="NF000849">
    <property type="entry name" value="PRK00075.1-1"/>
    <property type="match status" value="1"/>
</dbReference>
<evidence type="ECO:0000313" key="7">
    <source>
        <dbReference type="Proteomes" id="UP000009047"/>
    </source>
</evidence>
<dbReference type="HOGENOM" id="CLU_041273_0_0_7"/>
<comment type="catalytic activity">
    <reaction evidence="5">
        <text>Co-precorrin-5B + S-adenosyl-L-methionine = Co-precorrin-6A + S-adenosyl-L-homocysteine</text>
        <dbReference type="Rhea" id="RHEA:26285"/>
        <dbReference type="ChEBI" id="CHEBI:57856"/>
        <dbReference type="ChEBI" id="CHEBI:59789"/>
        <dbReference type="ChEBI" id="CHEBI:60063"/>
        <dbReference type="ChEBI" id="CHEBI:60064"/>
        <dbReference type="EC" id="2.1.1.195"/>
    </reaction>
</comment>
<dbReference type="OrthoDB" id="6439987at2"/>
<dbReference type="STRING" id="644282.Deba_2459"/>
<dbReference type="RefSeq" id="WP_013259259.1">
    <property type="nucleotide sequence ID" value="NC_014365.1"/>
</dbReference>
<dbReference type="PANTHER" id="PTHR35863:SF1">
    <property type="entry name" value="COBALT-PRECORRIN-5B C(1)-METHYLTRANSFERASE"/>
    <property type="match status" value="1"/>
</dbReference>
<dbReference type="InterPro" id="IPR036074">
    <property type="entry name" value="CbiD_sf"/>
</dbReference>
<evidence type="ECO:0000256" key="3">
    <source>
        <dbReference type="ARBA" id="ARBA00022679"/>
    </source>
</evidence>
<dbReference type="GO" id="GO:0032259">
    <property type="term" value="P:methylation"/>
    <property type="evidence" value="ECO:0007669"/>
    <property type="project" value="UniProtKB-KW"/>
</dbReference>